<dbReference type="PROSITE" id="PS50109">
    <property type="entry name" value="HIS_KIN"/>
    <property type="match status" value="1"/>
</dbReference>
<evidence type="ECO:0000259" key="8">
    <source>
        <dbReference type="PROSITE" id="PS50109"/>
    </source>
</evidence>
<dbReference type="EMBL" id="AMBO01000337">
    <property type="protein sequence ID" value="EKD00636.1"/>
    <property type="molecule type" value="Genomic_DNA"/>
</dbReference>
<dbReference type="SUPFAM" id="SSF47384">
    <property type="entry name" value="Homodimeric domain of signal transducing histidine kinase"/>
    <property type="match status" value="1"/>
</dbReference>
<feature type="region of interest" description="Disordered" evidence="7">
    <location>
        <begin position="621"/>
        <end position="760"/>
    </location>
</feature>
<feature type="compositionally biased region" description="Basic and acidic residues" evidence="7">
    <location>
        <begin position="892"/>
        <end position="906"/>
    </location>
</feature>
<dbReference type="Pfam" id="PF02518">
    <property type="entry name" value="HATPase_c"/>
    <property type="match status" value="1"/>
</dbReference>
<gene>
    <name evidence="10" type="ORF">A1Q2_05063</name>
</gene>
<dbReference type="InterPro" id="IPR036890">
    <property type="entry name" value="HATPase_C_sf"/>
</dbReference>
<dbReference type="eggNOG" id="KOG0519">
    <property type="taxonomic scope" value="Eukaryota"/>
</dbReference>
<dbReference type="SMART" id="SM00387">
    <property type="entry name" value="HATPase_c"/>
    <property type="match status" value="1"/>
</dbReference>
<evidence type="ECO:0000256" key="5">
    <source>
        <dbReference type="ARBA" id="ARBA00022777"/>
    </source>
</evidence>
<dbReference type="HOGENOM" id="CLU_002763_4_0_1"/>
<keyword evidence="11" id="KW-1185">Reference proteome</keyword>
<dbReference type="CDD" id="cd17546">
    <property type="entry name" value="REC_hyHK_CKI1_RcsC-like"/>
    <property type="match status" value="1"/>
</dbReference>
<dbReference type="Pfam" id="PF00512">
    <property type="entry name" value="HisKA"/>
    <property type="match status" value="1"/>
</dbReference>
<dbReference type="InterPro" id="IPR011006">
    <property type="entry name" value="CheY-like_superfamily"/>
</dbReference>
<dbReference type="OMA" id="CIMSHLE"/>
<dbReference type="PRINTS" id="PR00344">
    <property type="entry name" value="BCTRLSENSOR"/>
</dbReference>
<keyword evidence="3 6" id="KW-0597">Phosphoprotein</keyword>
<comment type="catalytic activity">
    <reaction evidence="1">
        <text>ATP + protein L-histidine = ADP + protein N-phospho-L-histidine.</text>
        <dbReference type="EC" id="2.7.13.3"/>
    </reaction>
</comment>
<dbReference type="Proteomes" id="UP000006757">
    <property type="component" value="Unassembled WGS sequence"/>
</dbReference>
<dbReference type="SUPFAM" id="SSF52172">
    <property type="entry name" value="CheY-like"/>
    <property type="match status" value="1"/>
</dbReference>
<dbReference type="FunFam" id="1.10.287.130:FF:000023">
    <property type="entry name" value="Sensor histidine kinase/response regulator, putative"/>
    <property type="match status" value="1"/>
</dbReference>
<name>K1VIT0_TRIAC</name>
<sequence length="953" mass="103885">MEKFARDCLTIDEKLNTSALTSTSRMTEVYSRAAKLISKTLDLDGCSILDISQFERLQSTDALGNQHTVYHANPFSGSSASGYEMAESFGAVTAFPILASTGPDEPRTRPLTAEEHQRMSKFLGENRDGRIYENIVPTWIRYVFPPSLKYGMVVPLLDMDQQPFAMICAHTHDKGKQFLEGYELQFLRAIGVIILSAVLQRRMALANRSKSVLISSVSHELRTPLHGILAAAELLTDTKLDANQEAFLSTVRTCGLQLIDTVNHVLDFTKLSADSKNGTNSRRQIQKQTVNLAELLHSTVESCWLGQRARLMQMGEAESDLGSYYAPVPMGLVPHDQRMNISSNLANVETVLDIGFRQGGWNVVCEPGGLRRIIMNLYGNSVKFTKEGYVQVALRELPHPPEARRIPLELSVVDTGKGISKSFLKDQLFQPFSQENPLQPGTGLGLAIVNTIVRSEGMNGNLEVWSAEGVGTEIKVTFEVDLLNPNEQEEMTKSNPIMTTFDPELGSGFAVAFIGLSPDHRGHRLLSEVMTQYSNALGFKVVDDLRQADIVLANETYALIPEVVDVLHNRALIVLSSIKGQDKEAIRRIAATEGHIGLWHKPLAPCLFMKEMRDAVDWAKASRSNGATSPAESAPLPRSKAPGLSAGATPSPLANGNSDRLGTPEPLSLANHPTMRDTPGFSVLTHPQFKAQATLSRRHSEEAKSNRRPVRPPLGSRGATNDGLKINGHSPPSDELSSLAPAESSPGSSTSGNSTVPLGDGGAMLRAVTMTPALAALRRQSRPRVMVVEDNAINRRVLTAFLRKKGFGYSEAVDGAKGVQLFRDTPPSHWDVILMDINMPIMDGLEATRMIRTIEASRRHCVKSPNGDSKPKLMGNEISGKGADTSNAEDTPPTRDPPKSSRAHDPTHVKIFALTGLATGEDKRTAFNAGVDGYLVKPVSLSSLDVLFKKIGF</sequence>
<dbReference type="InterPro" id="IPR003661">
    <property type="entry name" value="HisK_dim/P_dom"/>
</dbReference>
<dbReference type="Gene3D" id="3.30.565.10">
    <property type="entry name" value="Histidine kinase-like ATPase, C-terminal domain"/>
    <property type="match status" value="1"/>
</dbReference>
<dbReference type="EC" id="2.7.13.3" evidence="2"/>
<dbReference type="GO" id="GO:0009927">
    <property type="term" value="F:histidine phosphotransfer kinase activity"/>
    <property type="evidence" value="ECO:0007669"/>
    <property type="project" value="TreeGrafter"/>
</dbReference>
<evidence type="ECO:0000256" key="4">
    <source>
        <dbReference type="ARBA" id="ARBA00022679"/>
    </source>
</evidence>
<dbReference type="InterPro" id="IPR005467">
    <property type="entry name" value="His_kinase_dom"/>
</dbReference>
<dbReference type="PANTHER" id="PTHR43047">
    <property type="entry name" value="TWO-COMPONENT HISTIDINE PROTEIN KINASE"/>
    <property type="match status" value="1"/>
</dbReference>
<dbReference type="InterPro" id="IPR004358">
    <property type="entry name" value="Sig_transdc_His_kin-like_C"/>
</dbReference>
<evidence type="ECO:0000256" key="2">
    <source>
        <dbReference type="ARBA" id="ARBA00012438"/>
    </source>
</evidence>
<feature type="domain" description="Histidine kinase" evidence="8">
    <location>
        <begin position="216"/>
        <end position="482"/>
    </location>
</feature>
<dbReference type="InterPro" id="IPR001789">
    <property type="entry name" value="Sig_transdc_resp-reg_receiver"/>
</dbReference>
<dbReference type="AlphaFoldDB" id="K1VIT0"/>
<protein>
    <recommendedName>
        <fullName evidence="2">histidine kinase</fullName>
        <ecNumber evidence="2">2.7.13.3</ecNumber>
    </recommendedName>
</protein>
<dbReference type="Pfam" id="PF00072">
    <property type="entry name" value="Response_reg"/>
    <property type="match status" value="1"/>
</dbReference>
<dbReference type="InParanoid" id="K1VIT0"/>
<dbReference type="PROSITE" id="PS50110">
    <property type="entry name" value="RESPONSE_REGULATORY"/>
    <property type="match status" value="1"/>
</dbReference>
<evidence type="ECO:0000259" key="9">
    <source>
        <dbReference type="PROSITE" id="PS50110"/>
    </source>
</evidence>
<dbReference type="CDD" id="cd00082">
    <property type="entry name" value="HisKA"/>
    <property type="match status" value="1"/>
</dbReference>
<feature type="region of interest" description="Disordered" evidence="7">
    <location>
        <begin position="861"/>
        <end position="906"/>
    </location>
</feature>
<keyword evidence="4" id="KW-0808">Transferase</keyword>
<dbReference type="SMART" id="SM00388">
    <property type="entry name" value="HisKA"/>
    <property type="match status" value="1"/>
</dbReference>
<dbReference type="GO" id="GO:0000155">
    <property type="term" value="F:phosphorelay sensor kinase activity"/>
    <property type="evidence" value="ECO:0007669"/>
    <property type="project" value="InterPro"/>
</dbReference>
<feature type="compositionally biased region" description="Low complexity" evidence="7">
    <location>
        <begin position="744"/>
        <end position="755"/>
    </location>
</feature>
<dbReference type="Gene3D" id="3.40.50.2300">
    <property type="match status" value="1"/>
</dbReference>
<evidence type="ECO:0000256" key="6">
    <source>
        <dbReference type="PROSITE-ProRule" id="PRU00169"/>
    </source>
</evidence>
<dbReference type="PANTHER" id="PTHR43047:SF72">
    <property type="entry name" value="OSMOSENSING HISTIDINE PROTEIN KINASE SLN1"/>
    <property type="match status" value="1"/>
</dbReference>
<feature type="domain" description="Response regulatory" evidence="9">
    <location>
        <begin position="784"/>
        <end position="952"/>
    </location>
</feature>
<organism evidence="10 11">
    <name type="scientific">Trichosporon asahii var. asahii (strain CBS 8904)</name>
    <name type="common">Yeast</name>
    <dbReference type="NCBI Taxonomy" id="1220162"/>
    <lineage>
        <taxon>Eukaryota</taxon>
        <taxon>Fungi</taxon>
        <taxon>Dikarya</taxon>
        <taxon>Basidiomycota</taxon>
        <taxon>Agaricomycotina</taxon>
        <taxon>Tremellomycetes</taxon>
        <taxon>Trichosporonales</taxon>
        <taxon>Trichosporonaceae</taxon>
        <taxon>Trichosporon</taxon>
    </lineage>
</organism>
<dbReference type="OrthoDB" id="21225at2759"/>
<feature type="compositionally biased region" description="Polar residues" evidence="7">
    <location>
        <begin position="622"/>
        <end position="631"/>
    </location>
</feature>
<dbReference type="STRING" id="1220162.K1VIT0"/>
<feature type="modified residue" description="4-aspartylphosphate" evidence="6">
    <location>
        <position position="836"/>
    </location>
</feature>
<evidence type="ECO:0000313" key="10">
    <source>
        <dbReference type="EMBL" id="EKD00636.1"/>
    </source>
</evidence>
<evidence type="ECO:0000256" key="7">
    <source>
        <dbReference type="SAM" id="MobiDB-lite"/>
    </source>
</evidence>
<dbReference type="InterPro" id="IPR003594">
    <property type="entry name" value="HATPase_dom"/>
</dbReference>
<dbReference type="Gene3D" id="1.10.287.130">
    <property type="match status" value="1"/>
</dbReference>
<comment type="caution">
    <text evidence="10">The sequence shown here is derived from an EMBL/GenBank/DDBJ whole genome shotgun (WGS) entry which is preliminary data.</text>
</comment>
<dbReference type="InterPro" id="IPR036097">
    <property type="entry name" value="HisK_dim/P_sf"/>
</dbReference>
<dbReference type="SMART" id="SM00448">
    <property type="entry name" value="REC"/>
    <property type="match status" value="1"/>
</dbReference>
<evidence type="ECO:0000256" key="1">
    <source>
        <dbReference type="ARBA" id="ARBA00000085"/>
    </source>
</evidence>
<evidence type="ECO:0000313" key="11">
    <source>
        <dbReference type="Proteomes" id="UP000006757"/>
    </source>
</evidence>
<accession>K1VIT0</accession>
<keyword evidence="5" id="KW-0418">Kinase</keyword>
<reference evidence="10 11" key="1">
    <citation type="journal article" date="2012" name="Eukaryot. Cell">
        <title>Genome sequence of the Trichosporon asahii environmental strain CBS 8904.</title>
        <authorList>
            <person name="Yang R.Y."/>
            <person name="Li H.T."/>
            <person name="Zhu H."/>
            <person name="Zhou G.P."/>
            <person name="Wang M."/>
            <person name="Wang L."/>
        </authorList>
    </citation>
    <scope>NUCLEOTIDE SEQUENCE [LARGE SCALE GENOMIC DNA]</scope>
    <source>
        <strain evidence="10 11">CBS 8904</strain>
    </source>
</reference>
<proteinExistence type="predicted"/>
<evidence type="ECO:0000256" key="3">
    <source>
        <dbReference type="ARBA" id="ARBA00022553"/>
    </source>
</evidence>
<dbReference type="GO" id="GO:0005886">
    <property type="term" value="C:plasma membrane"/>
    <property type="evidence" value="ECO:0007669"/>
    <property type="project" value="TreeGrafter"/>
</dbReference>
<dbReference type="SUPFAM" id="SSF55874">
    <property type="entry name" value="ATPase domain of HSP90 chaperone/DNA topoisomerase II/histidine kinase"/>
    <property type="match status" value="1"/>
</dbReference>